<evidence type="ECO:0000259" key="4">
    <source>
        <dbReference type="Pfam" id="PF13208"/>
    </source>
</evidence>
<feature type="region of interest" description="Disordered" evidence="1">
    <location>
        <begin position="278"/>
        <end position="362"/>
    </location>
</feature>
<feature type="compositionally biased region" description="Pro residues" evidence="1">
    <location>
        <begin position="319"/>
        <end position="343"/>
    </location>
</feature>
<evidence type="ECO:0000313" key="7">
    <source>
        <dbReference type="Proteomes" id="UP000557717"/>
    </source>
</evidence>
<sequence>MTEIESADVSRMVHSSSSELLQELNAKKALIWWWPGVIIACVIVLFMILMGFLPSILLFPGFLLSIAAVIWAYRRDVLRKTVVLLYDFDSAMEQAYGNLHRAASILAKCSARWHISAAGRVHDSRYHAGASSLVSRKDTTIRAKSPDFLKTNIETIAIDVGKQTLYFFPDRLLVYDGGRIGAVGYDDINVQVQQKRFIEDGNPPRDAYVVDHTWRYVNKNGSPDKRFSNNARLPICLYDEIHFKSPSGLNEVIQVSKYGVGVSLVEAIRSFGKLARPHAQNGGATVEKAISPASPAPSPSPPPISASPVPEPIRRSFTPEPPPSPATPAPRQVPVPSTAPPERSPGVPDVSSSVRPPKGSRLQWILPGTSAQIAGRTTQGMIYVCDTGLGWADEPSAIYKTADVDQRPSDREDLPYYPSYSTLSPSQRAFYLDWLARGRRDAVPEHLPTGYLFLFFYGIERRMLVDGDFDPAMWFEVYELLRIYGLTRRSRSVASYFGDFLHFTSYSQGPAGYANVCQGLLDLQGRRTSETALTLALANHYRANKPIDWAIAHLVAMNLDDSRRSVVTERTGDAFKGMFRKRFEDRYPEGMVLKTSKREQIVRYQTGNNSLNPCCSNFAAGGGGSDAAVLLKVPGVMGIKSQFKALSSIWNQCIEELSGYSRAVARLSSAASVSNQDRLKAHLALPVEIRKDHPHPLTDPFAETLQTCPEFDGIHFIPVGLLAGLLGIGERATLTQRQSEDLAALVESFGYTIAPHPVILNLPLAWNQEVALAACAETPTTSKELGGLLRLLYLAVLVASADGVVDETELEVFHRASGISDEYGRIQIRATEAALTRDTNVASKQLQRIAKSVHQGERMIVFKLLVQIACSDGVLSSDENRLLRRISKAFQIGDDALDNVLTEDSTFQTVTVSRGKTRTGGEAIPQSTESIAPSFSLDMNRIAALTAETAEVVSILSKALAEESHEDSVPVAVEAPELQHAMIPEWMESLESRYHPALLEIIAISDRQTIDIAAIAGRHYLMADDLVDGINAWSDEALGDFLIEITDDGQTNFQSELLPTH</sequence>
<feature type="domain" description="TerB N-terminal" evidence="4">
    <location>
        <begin position="367"/>
        <end position="564"/>
    </location>
</feature>
<dbReference type="InterPro" id="IPR025266">
    <property type="entry name" value="TerB_N"/>
</dbReference>
<dbReference type="Proteomes" id="UP000557717">
    <property type="component" value="Unassembled WGS sequence"/>
</dbReference>
<comment type="caution">
    <text evidence="6">The sequence shown here is derived from an EMBL/GenBank/DDBJ whole genome shotgun (WGS) entry which is preliminary data.</text>
</comment>
<feature type="transmembrane region" description="Helical" evidence="2">
    <location>
        <begin position="31"/>
        <end position="49"/>
    </location>
</feature>
<keyword evidence="2" id="KW-0472">Membrane</keyword>
<accession>A0A840V7G1</accession>
<keyword evidence="2" id="KW-0812">Transmembrane</keyword>
<dbReference type="Gene3D" id="1.10.3680.10">
    <property type="entry name" value="TerB-like"/>
    <property type="match status" value="1"/>
</dbReference>
<proteinExistence type="predicted"/>
<dbReference type="SUPFAM" id="SSF158682">
    <property type="entry name" value="TerB-like"/>
    <property type="match status" value="1"/>
</dbReference>
<dbReference type="InterPro" id="IPR029024">
    <property type="entry name" value="TerB-like"/>
</dbReference>
<evidence type="ECO:0000313" key="6">
    <source>
        <dbReference type="EMBL" id="MBB5350678.1"/>
    </source>
</evidence>
<protein>
    <submittedName>
        <fullName evidence="6">Putative tellurite resistance protein B-like protein</fullName>
    </submittedName>
</protein>
<dbReference type="InterPro" id="IPR028932">
    <property type="entry name" value="TerB-C"/>
</dbReference>
<evidence type="ECO:0000256" key="1">
    <source>
        <dbReference type="SAM" id="MobiDB-lite"/>
    </source>
</evidence>
<feature type="transmembrane region" description="Helical" evidence="2">
    <location>
        <begin position="56"/>
        <end position="73"/>
    </location>
</feature>
<dbReference type="InterPro" id="IPR007791">
    <property type="entry name" value="DjlA_N"/>
</dbReference>
<dbReference type="Pfam" id="PF05099">
    <property type="entry name" value="TerB"/>
    <property type="match status" value="1"/>
</dbReference>
<name>A0A840V7G1_9BACT</name>
<feature type="domain" description="Co-chaperone DjlA N-terminal" evidence="3">
    <location>
        <begin position="791"/>
        <end position="898"/>
    </location>
</feature>
<keyword evidence="2" id="KW-1133">Transmembrane helix</keyword>
<dbReference type="Pfam" id="PF13208">
    <property type="entry name" value="TerB_N"/>
    <property type="match status" value="1"/>
</dbReference>
<gene>
    <name evidence="6" type="ORF">HNR46_000906</name>
</gene>
<dbReference type="RefSeq" id="WP_246417913.1">
    <property type="nucleotide sequence ID" value="NZ_JACHFD010000003.1"/>
</dbReference>
<evidence type="ECO:0000259" key="3">
    <source>
        <dbReference type="Pfam" id="PF05099"/>
    </source>
</evidence>
<reference evidence="6 7" key="1">
    <citation type="submission" date="2020-08" db="EMBL/GenBank/DDBJ databases">
        <title>Genomic Encyclopedia of Type Strains, Phase IV (KMG-IV): sequencing the most valuable type-strain genomes for metagenomic binning, comparative biology and taxonomic classification.</title>
        <authorList>
            <person name="Goeker M."/>
        </authorList>
    </citation>
    <scope>NUCLEOTIDE SEQUENCE [LARGE SCALE GENOMIC DNA]</scope>
    <source>
        <strain evidence="6 7">YC6886</strain>
    </source>
</reference>
<feature type="domain" description="TerB-C" evidence="5">
    <location>
        <begin position="926"/>
        <end position="1049"/>
    </location>
</feature>
<dbReference type="Pfam" id="PF15615">
    <property type="entry name" value="TerB_C"/>
    <property type="match status" value="1"/>
</dbReference>
<dbReference type="AlphaFoldDB" id="A0A840V7G1"/>
<feature type="compositionally biased region" description="Pro residues" evidence="1">
    <location>
        <begin position="294"/>
        <end position="311"/>
    </location>
</feature>
<organism evidence="6 7">
    <name type="scientific">Haloferula luteola</name>
    <dbReference type="NCBI Taxonomy" id="595692"/>
    <lineage>
        <taxon>Bacteria</taxon>
        <taxon>Pseudomonadati</taxon>
        <taxon>Verrucomicrobiota</taxon>
        <taxon>Verrucomicrobiia</taxon>
        <taxon>Verrucomicrobiales</taxon>
        <taxon>Verrucomicrobiaceae</taxon>
        <taxon>Haloferula</taxon>
    </lineage>
</organism>
<keyword evidence="7" id="KW-1185">Reference proteome</keyword>
<evidence type="ECO:0000259" key="5">
    <source>
        <dbReference type="Pfam" id="PF15615"/>
    </source>
</evidence>
<dbReference type="EMBL" id="JACHFD010000003">
    <property type="protein sequence ID" value="MBB5350678.1"/>
    <property type="molecule type" value="Genomic_DNA"/>
</dbReference>
<dbReference type="CDD" id="cd07176">
    <property type="entry name" value="terB"/>
    <property type="match status" value="1"/>
</dbReference>
<evidence type="ECO:0000256" key="2">
    <source>
        <dbReference type="SAM" id="Phobius"/>
    </source>
</evidence>